<evidence type="ECO:0000259" key="6">
    <source>
        <dbReference type="Pfam" id="PF07730"/>
    </source>
</evidence>
<feature type="compositionally biased region" description="Low complexity" evidence="4">
    <location>
        <begin position="612"/>
        <end position="623"/>
    </location>
</feature>
<evidence type="ECO:0000313" key="8">
    <source>
        <dbReference type="Proteomes" id="UP000680206"/>
    </source>
</evidence>
<feature type="transmembrane region" description="Helical" evidence="5">
    <location>
        <begin position="67"/>
        <end position="87"/>
    </location>
</feature>
<dbReference type="RefSeq" id="WP_208240313.1">
    <property type="nucleotide sequence ID" value="NZ_JAGEPF010000007.1"/>
</dbReference>
<sequence length="623" mass="64781">MKSSVEDLPPRVARAMLWTALALLFCVRLFDAAGAGVGTEALLLAAAPYPPLVALLAGRFRPVVRYGLLAAVAVLALMPFALVGTEWGWLPWTIGAGVLVALPARASWPLLGVVLAGTALVGLLAGEHADVWAWRPLALATDALIVFSLHTLSGLVADLHATRDGLARVETSRERLRLDAELRRTVGAGLRSIAASLAAAAEAEPGDARTGVREATESARRTLAEVRSMAGDYRTADVRRTAPPVRSPGLVRAILVAVVLMQAVRPVMFTFTSSGDPRWLYLFIPLIAVAAALLLSRPSRGRLAALGLLVVPVAWPGSYAAGTLAVIAGLWGLFAGAALAWMRPPRSWAIAGAVLVLQVVLCVSPPPVAPLTVAVTNVVSTLIMAWLFYSLSRLGELVVLLERARHELAAAAVAAERARIGRDLHDVLGFSLSAVALRGELALRLLDRDPVRAAAELAALVPVVEQAQAELGSITGGRVRLELGREIDAAVEVLEAAGITVRTEVRTGALPDGTGTALAAVLREGVTNVLRHSRARTCSISVTGSDGTVRLRVVNDGAARRRTPGAGGTGLESLAARAGGRLSAGPRPGGGFEVAAEFRSDPAGLGGDADGVDPVAGAELADR</sequence>
<evidence type="ECO:0000256" key="3">
    <source>
        <dbReference type="ARBA" id="ARBA00023012"/>
    </source>
</evidence>
<keyword evidence="5" id="KW-0812">Transmembrane</keyword>
<dbReference type="Gene3D" id="3.30.565.10">
    <property type="entry name" value="Histidine kinase-like ATPase, C-terminal domain"/>
    <property type="match status" value="1"/>
</dbReference>
<dbReference type="Pfam" id="PF07730">
    <property type="entry name" value="HisKA_3"/>
    <property type="match status" value="1"/>
</dbReference>
<dbReference type="Proteomes" id="UP000680206">
    <property type="component" value="Unassembled WGS sequence"/>
</dbReference>
<keyword evidence="5" id="KW-0472">Membrane</keyword>
<keyword evidence="8" id="KW-1185">Reference proteome</keyword>
<dbReference type="InterPro" id="IPR050482">
    <property type="entry name" value="Sensor_HK_TwoCompSys"/>
</dbReference>
<evidence type="ECO:0000256" key="1">
    <source>
        <dbReference type="ARBA" id="ARBA00022679"/>
    </source>
</evidence>
<dbReference type="SUPFAM" id="SSF55874">
    <property type="entry name" value="ATPase domain of HSP90 chaperone/DNA topoisomerase II/histidine kinase"/>
    <property type="match status" value="1"/>
</dbReference>
<feature type="transmembrane region" description="Helical" evidence="5">
    <location>
        <begin position="107"/>
        <end position="125"/>
    </location>
</feature>
<gene>
    <name evidence="7" type="ORF">J4709_12310</name>
</gene>
<feature type="transmembrane region" description="Helical" evidence="5">
    <location>
        <begin position="372"/>
        <end position="391"/>
    </location>
</feature>
<proteinExistence type="predicted"/>
<evidence type="ECO:0000256" key="4">
    <source>
        <dbReference type="SAM" id="MobiDB-lite"/>
    </source>
</evidence>
<dbReference type="Gene3D" id="1.20.5.1930">
    <property type="match status" value="1"/>
</dbReference>
<keyword evidence="1" id="KW-0808">Transferase</keyword>
<keyword evidence="2" id="KW-0418">Kinase</keyword>
<feature type="transmembrane region" description="Helical" evidence="5">
    <location>
        <begin position="279"/>
        <end position="299"/>
    </location>
</feature>
<feature type="transmembrane region" description="Helical" evidence="5">
    <location>
        <begin position="348"/>
        <end position="366"/>
    </location>
</feature>
<evidence type="ECO:0000313" key="7">
    <source>
        <dbReference type="EMBL" id="MBO2458350.1"/>
    </source>
</evidence>
<feature type="domain" description="Signal transduction histidine kinase subgroup 3 dimerisation and phosphoacceptor" evidence="6">
    <location>
        <begin position="416"/>
        <end position="471"/>
    </location>
</feature>
<evidence type="ECO:0000256" key="5">
    <source>
        <dbReference type="SAM" id="Phobius"/>
    </source>
</evidence>
<accession>A0ABS3RQK3</accession>
<feature type="transmembrane region" description="Helical" evidence="5">
    <location>
        <begin position="319"/>
        <end position="341"/>
    </location>
</feature>
<dbReference type="InterPro" id="IPR011712">
    <property type="entry name" value="Sig_transdc_His_kin_sub3_dim/P"/>
</dbReference>
<dbReference type="InterPro" id="IPR036890">
    <property type="entry name" value="HATPase_C_sf"/>
</dbReference>
<dbReference type="EMBL" id="JAGEPF010000007">
    <property type="protein sequence ID" value="MBO2458350.1"/>
    <property type="molecule type" value="Genomic_DNA"/>
</dbReference>
<keyword evidence="5" id="KW-1133">Transmembrane helix</keyword>
<feature type="transmembrane region" description="Helical" evidence="5">
    <location>
        <begin position="249"/>
        <end position="267"/>
    </location>
</feature>
<feature type="region of interest" description="Disordered" evidence="4">
    <location>
        <begin position="599"/>
        <end position="623"/>
    </location>
</feature>
<name>A0ABS3RQK3_9ACTN</name>
<organism evidence="7 8">
    <name type="scientific">Actinomadura violacea</name>
    <dbReference type="NCBI Taxonomy" id="2819934"/>
    <lineage>
        <taxon>Bacteria</taxon>
        <taxon>Bacillati</taxon>
        <taxon>Actinomycetota</taxon>
        <taxon>Actinomycetes</taxon>
        <taxon>Streptosporangiales</taxon>
        <taxon>Thermomonosporaceae</taxon>
        <taxon>Actinomadura</taxon>
    </lineage>
</organism>
<evidence type="ECO:0000256" key="2">
    <source>
        <dbReference type="ARBA" id="ARBA00022777"/>
    </source>
</evidence>
<dbReference type="PANTHER" id="PTHR24421">
    <property type="entry name" value="NITRATE/NITRITE SENSOR PROTEIN NARX-RELATED"/>
    <property type="match status" value="1"/>
</dbReference>
<dbReference type="CDD" id="cd16917">
    <property type="entry name" value="HATPase_UhpB-NarQ-NarX-like"/>
    <property type="match status" value="1"/>
</dbReference>
<reference evidence="7 8" key="1">
    <citation type="submission" date="2021-03" db="EMBL/GenBank/DDBJ databases">
        <title>Actinomadura violae sp. nov., isolated from lichen in Thailand.</title>
        <authorList>
            <person name="Kanchanasin P."/>
            <person name="Saeng-In P."/>
            <person name="Phongsopitanun W."/>
            <person name="Yuki M."/>
            <person name="Kudo T."/>
            <person name="Ohkuma M."/>
            <person name="Tanasupawat S."/>
        </authorList>
    </citation>
    <scope>NUCLEOTIDE SEQUENCE [LARGE SCALE GENOMIC DNA]</scope>
    <source>
        <strain evidence="7 8">LCR2-06</strain>
    </source>
</reference>
<keyword evidence="3" id="KW-0902">Two-component regulatory system</keyword>
<protein>
    <recommendedName>
        <fullName evidence="6">Signal transduction histidine kinase subgroup 3 dimerisation and phosphoacceptor domain-containing protein</fullName>
    </recommendedName>
</protein>
<feature type="transmembrane region" description="Helical" evidence="5">
    <location>
        <begin position="42"/>
        <end position="60"/>
    </location>
</feature>
<comment type="caution">
    <text evidence="7">The sequence shown here is derived from an EMBL/GenBank/DDBJ whole genome shotgun (WGS) entry which is preliminary data.</text>
</comment>